<proteinExistence type="predicted"/>
<dbReference type="AlphaFoldDB" id="A0A1X9NET4"/>
<accession>A0A1X9NET4</accession>
<sequence>MPTDAIRDTIALAKLHEQQHGHMANLLDKHVRNDIHFTIQLPEQDATASLVDFIIAYIEHVPSFIDAARAITREANIQEYTEPYLKLAEDYFLKPPEIVAGHVGLDELMDEAYLAHRLIEEVNDRFMIRTSIPLVPMDMTMSNLIVHSIIGEPFSNELDEAVHYTVERTMLKEHVYETPEFKAYVDQHKNNHWEKEQQHWPCLTDELSINLQFAHM</sequence>
<protein>
    <submittedName>
        <fullName evidence="1">Uncharacterized protein</fullName>
    </submittedName>
</protein>
<name>A0A1X9NET4_9GAMM</name>
<reference evidence="1 2" key="1">
    <citation type="submission" date="2016-11" db="EMBL/GenBank/DDBJ databases">
        <title>Trade-off between light-utilization and light-protection in marine flavobacteria.</title>
        <authorList>
            <person name="Kumagai Y."/>
        </authorList>
    </citation>
    <scope>NUCLEOTIDE SEQUENCE [LARGE SCALE GENOMIC DNA]</scope>
    <source>
        <strain evidence="1 2">NBRC 107125</strain>
    </source>
</reference>
<gene>
    <name evidence="1" type="ORF">BST96_07960</name>
</gene>
<dbReference type="OrthoDB" id="5731249at2"/>
<dbReference type="KEGG" id="osg:BST96_07960"/>
<dbReference type="STRING" id="716816.BST96_07960"/>
<keyword evidence="2" id="KW-1185">Reference proteome</keyword>
<dbReference type="RefSeq" id="WP_085758190.1">
    <property type="nucleotide sequence ID" value="NZ_CP019343.1"/>
</dbReference>
<dbReference type="EMBL" id="CP019343">
    <property type="protein sequence ID" value="ARN74059.1"/>
    <property type="molecule type" value="Genomic_DNA"/>
</dbReference>
<evidence type="ECO:0000313" key="2">
    <source>
        <dbReference type="Proteomes" id="UP000193450"/>
    </source>
</evidence>
<evidence type="ECO:0000313" key="1">
    <source>
        <dbReference type="EMBL" id="ARN74059.1"/>
    </source>
</evidence>
<organism evidence="1 2">
    <name type="scientific">Oceanicoccus sagamiensis</name>
    <dbReference type="NCBI Taxonomy" id="716816"/>
    <lineage>
        <taxon>Bacteria</taxon>
        <taxon>Pseudomonadati</taxon>
        <taxon>Pseudomonadota</taxon>
        <taxon>Gammaproteobacteria</taxon>
        <taxon>Cellvibrionales</taxon>
        <taxon>Spongiibacteraceae</taxon>
        <taxon>Oceanicoccus</taxon>
    </lineage>
</organism>
<dbReference type="Proteomes" id="UP000193450">
    <property type="component" value="Chromosome"/>
</dbReference>